<comment type="caution">
    <text evidence="2">The sequence shown here is derived from an EMBL/GenBank/DDBJ whole genome shotgun (WGS) entry which is preliminary data.</text>
</comment>
<keyword evidence="1" id="KW-0472">Membrane</keyword>
<accession>A0A0G0R6I7</accession>
<name>A0A0G0R6I7_9BACT</name>
<feature type="transmembrane region" description="Helical" evidence="1">
    <location>
        <begin position="86"/>
        <end position="108"/>
    </location>
</feature>
<keyword evidence="1" id="KW-0812">Transmembrane</keyword>
<evidence type="ECO:0000256" key="1">
    <source>
        <dbReference type="SAM" id="Phobius"/>
    </source>
</evidence>
<proteinExistence type="predicted"/>
<gene>
    <name evidence="2" type="ORF">UT84_C0039G0004</name>
</gene>
<dbReference type="EMBL" id="LBYI01000039">
    <property type="protein sequence ID" value="KKR48359.1"/>
    <property type="molecule type" value="Genomic_DNA"/>
</dbReference>
<evidence type="ECO:0008006" key="4">
    <source>
        <dbReference type="Google" id="ProtNLM"/>
    </source>
</evidence>
<evidence type="ECO:0000313" key="3">
    <source>
        <dbReference type="Proteomes" id="UP000034531"/>
    </source>
</evidence>
<reference evidence="2 3" key="1">
    <citation type="journal article" date="2015" name="Nature">
        <title>rRNA introns, odd ribosomes, and small enigmatic genomes across a large radiation of phyla.</title>
        <authorList>
            <person name="Brown C.T."/>
            <person name="Hug L.A."/>
            <person name="Thomas B.C."/>
            <person name="Sharon I."/>
            <person name="Castelle C.J."/>
            <person name="Singh A."/>
            <person name="Wilkins M.J."/>
            <person name="Williams K.H."/>
            <person name="Banfield J.F."/>
        </authorList>
    </citation>
    <scope>NUCLEOTIDE SEQUENCE [LARGE SCALE GENOMIC DNA]</scope>
</reference>
<protein>
    <recommendedName>
        <fullName evidence="4">DUF1648 domain-containing protein</fullName>
    </recommendedName>
</protein>
<dbReference type="Proteomes" id="UP000034531">
    <property type="component" value="Unassembled WGS sequence"/>
</dbReference>
<organism evidence="2 3">
    <name type="scientific">Candidatus Curtissbacteria bacterium GW2011_GWA1_40_16</name>
    <dbReference type="NCBI Taxonomy" id="1618405"/>
    <lineage>
        <taxon>Bacteria</taxon>
        <taxon>Candidatus Curtissiibacteriota</taxon>
    </lineage>
</organism>
<sequence length="143" mass="15902">MAYIKIGAYPLVSRDLQEQIPRRLALRREAQSKLSSDKFFLWSFIICIFSVILGVALILVSFPKLPPQLPLFYLHPWGDLRLASPAQLWLLPATSAGFTLVNFAIALTFSGESKFLPRVLVAASLVIAISALYDTLKIISLIV</sequence>
<keyword evidence="1" id="KW-1133">Transmembrane helix</keyword>
<evidence type="ECO:0000313" key="2">
    <source>
        <dbReference type="EMBL" id="KKR48359.1"/>
    </source>
</evidence>
<feature type="transmembrane region" description="Helical" evidence="1">
    <location>
        <begin position="39"/>
        <end position="62"/>
    </location>
</feature>
<feature type="transmembrane region" description="Helical" evidence="1">
    <location>
        <begin position="115"/>
        <end position="133"/>
    </location>
</feature>
<dbReference type="AlphaFoldDB" id="A0A0G0R6I7"/>